<organism evidence="3 4">
    <name type="scientific">Sinanodonta woodiana</name>
    <name type="common">Chinese pond mussel</name>
    <name type="synonym">Anodonta woodiana</name>
    <dbReference type="NCBI Taxonomy" id="1069815"/>
    <lineage>
        <taxon>Eukaryota</taxon>
        <taxon>Metazoa</taxon>
        <taxon>Spiralia</taxon>
        <taxon>Lophotrochozoa</taxon>
        <taxon>Mollusca</taxon>
        <taxon>Bivalvia</taxon>
        <taxon>Autobranchia</taxon>
        <taxon>Heteroconchia</taxon>
        <taxon>Palaeoheterodonta</taxon>
        <taxon>Unionida</taxon>
        <taxon>Unionoidea</taxon>
        <taxon>Unionidae</taxon>
        <taxon>Unioninae</taxon>
        <taxon>Sinanodonta</taxon>
    </lineage>
</organism>
<dbReference type="Gene3D" id="1.20.90.10">
    <property type="entry name" value="Phospholipase A2 domain"/>
    <property type="match status" value="1"/>
</dbReference>
<gene>
    <name evidence="3" type="ORF">ACJMK2_006905</name>
</gene>
<name>A0ABD3VUN3_SINWO</name>
<proteinExistence type="predicted"/>
<feature type="compositionally biased region" description="Polar residues" evidence="1">
    <location>
        <begin position="1"/>
        <end position="22"/>
    </location>
</feature>
<comment type="caution">
    <text evidence="3">The sequence shown here is derived from an EMBL/GenBank/DDBJ whole genome shotgun (WGS) entry which is preliminary data.</text>
</comment>
<sequence>MTEVSSSGTFVPSTSRMGTSYFPSIPPKTPKTALSYPRFVLEAPYSALMGVVVDGRIPDRCKTRTSTNDVTTITTKNNRTALTGKCVTYEQNQPRPGEYPINAIDKACHAHDVAYSRSNNLQQRHLADVNLIHALNAIPDKSLKEKLASRYKQAEPLKTKTSTEVASAFERIYRRGPLRWPNLLQVDPGKDIYLIHQKKIFLNLSSAMSL</sequence>
<protein>
    <recommendedName>
        <fullName evidence="2">Phospholipase A2-like domain-containing protein</fullName>
    </recommendedName>
</protein>
<evidence type="ECO:0000313" key="3">
    <source>
        <dbReference type="EMBL" id="KAL3865299.1"/>
    </source>
</evidence>
<evidence type="ECO:0000256" key="1">
    <source>
        <dbReference type="SAM" id="MobiDB-lite"/>
    </source>
</evidence>
<feature type="region of interest" description="Disordered" evidence="1">
    <location>
        <begin position="1"/>
        <end position="27"/>
    </location>
</feature>
<dbReference type="InterPro" id="IPR013607">
    <property type="entry name" value="Phospholipase_A2-like"/>
</dbReference>
<dbReference type="EMBL" id="JBJQND010000010">
    <property type="protein sequence ID" value="KAL3865299.1"/>
    <property type="molecule type" value="Genomic_DNA"/>
</dbReference>
<dbReference type="Pfam" id="PF08398">
    <property type="entry name" value="Phospholip_A2_4"/>
    <property type="match status" value="1"/>
</dbReference>
<dbReference type="AlphaFoldDB" id="A0ABD3VUN3"/>
<evidence type="ECO:0000259" key="2">
    <source>
        <dbReference type="Pfam" id="PF08398"/>
    </source>
</evidence>
<keyword evidence="4" id="KW-1185">Reference proteome</keyword>
<accession>A0ABD3VUN3</accession>
<dbReference type="InterPro" id="IPR036444">
    <property type="entry name" value="PLipase_A2_dom_sf"/>
</dbReference>
<evidence type="ECO:0000313" key="4">
    <source>
        <dbReference type="Proteomes" id="UP001634394"/>
    </source>
</evidence>
<dbReference type="Proteomes" id="UP001634394">
    <property type="component" value="Unassembled WGS sequence"/>
</dbReference>
<reference evidence="3 4" key="1">
    <citation type="submission" date="2024-11" db="EMBL/GenBank/DDBJ databases">
        <title>Chromosome-level genome assembly of the freshwater bivalve Anodonta woodiana.</title>
        <authorList>
            <person name="Chen X."/>
        </authorList>
    </citation>
    <scope>NUCLEOTIDE SEQUENCE [LARGE SCALE GENOMIC DNA]</scope>
    <source>
        <strain evidence="3">MN2024</strain>
        <tissue evidence="3">Gills</tissue>
    </source>
</reference>
<feature type="domain" description="Phospholipase A2-like" evidence="2">
    <location>
        <begin position="99"/>
        <end position="149"/>
    </location>
</feature>